<keyword evidence="3" id="KW-0326">Glycosidase</keyword>
<dbReference type="InterPro" id="IPR017853">
    <property type="entry name" value="GH"/>
</dbReference>
<evidence type="ECO:0000313" key="4">
    <source>
        <dbReference type="EMBL" id="KAK0510154.1"/>
    </source>
</evidence>
<evidence type="ECO:0000313" key="5">
    <source>
        <dbReference type="Proteomes" id="UP001166286"/>
    </source>
</evidence>
<dbReference type="SUPFAM" id="SSF51445">
    <property type="entry name" value="(Trans)glycosidases"/>
    <property type="match status" value="1"/>
</dbReference>
<dbReference type="GO" id="GO:0009986">
    <property type="term" value="C:cell surface"/>
    <property type="evidence" value="ECO:0007669"/>
    <property type="project" value="TreeGrafter"/>
</dbReference>
<evidence type="ECO:0000256" key="2">
    <source>
        <dbReference type="ARBA" id="ARBA00022801"/>
    </source>
</evidence>
<dbReference type="GO" id="GO:0009251">
    <property type="term" value="P:glucan catabolic process"/>
    <property type="evidence" value="ECO:0007669"/>
    <property type="project" value="TreeGrafter"/>
</dbReference>
<keyword evidence="5" id="KW-1185">Reference proteome</keyword>
<evidence type="ECO:0000256" key="1">
    <source>
        <dbReference type="ARBA" id="ARBA00005641"/>
    </source>
</evidence>
<evidence type="ECO:0008006" key="6">
    <source>
        <dbReference type="Google" id="ProtNLM"/>
    </source>
</evidence>
<accession>A0AA39QY88</accession>
<comment type="similarity">
    <text evidence="1">Belongs to the glycosyl hydrolase 5 (cellulase A) family.</text>
</comment>
<dbReference type="Gene3D" id="3.20.20.80">
    <property type="entry name" value="Glycosidases"/>
    <property type="match status" value="1"/>
</dbReference>
<dbReference type="PANTHER" id="PTHR31297:SF43">
    <property type="entry name" value="GLUCAN 1,3-BETA-GLUCOSIDASE 3"/>
    <property type="match status" value="1"/>
</dbReference>
<dbReference type="EMBL" id="JAFEKC020000017">
    <property type="protein sequence ID" value="KAK0510154.1"/>
    <property type="molecule type" value="Genomic_DNA"/>
</dbReference>
<comment type="caution">
    <text evidence="4">The sequence shown here is derived from an EMBL/GenBank/DDBJ whole genome shotgun (WGS) entry which is preliminary data.</text>
</comment>
<dbReference type="PANTHER" id="PTHR31297">
    <property type="entry name" value="GLUCAN ENDO-1,6-BETA-GLUCOSIDASE B"/>
    <property type="match status" value="1"/>
</dbReference>
<sequence length="503" mass="56649">MHPPPTPLDTLRYRFHNGTNLGSIFVLEKWLFPSMFENTARGDSELDAVTASIEKIGVEDTRRRWERHWSSALSDEEIEWLAYTAVITSVRLPVGYFTLGPRFTKGTPFEGDIASIYVNAWEAVIRLCESLCAVGIGVLLDFHALPGGANDQDHGGTSSGKAELWGKRGYLELAKRGVIFMAGEVKRGRVRGCLGIQMCNEACWGAEGMWEWYEDVVRAVGEVDASLPLYVSDGWDLGKGMEWCKRVNRRGTGCPVGVAVPKYFCFTDTDKKESPNQIIQRVGGEMGDVLMGSGDVVEKGAVQVMVVEWSCVMSAETWGKVREEDRSGLVRRFGRAQSEQWRKRAGGAYFWTAKMDWMDGGEWGLFEMVKKGALVAPANLMLDFHQLKEKMERVRLLKDGKKKVAVDNHVRYWDSVAPKGHFEHWRFEQGWDLGYADASVFYEMRASGAVEGAKWGADTIGVLELWILKRLRESGQRSAFVWEWEHGFRQGVSVFEHAVEDSS</sequence>
<reference evidence="4" key="1">
    <citation type="submission" date="2023-03" db="EMBL/GenBank/DDBJ databases">
        <title>Complete genome of Cladonia borealis.</title>
        <authorList>
            <person name="Park H."/>
        </authorList>
    </citation>
    <scope>NUCLEOTIDE SEQUENCE</scope>
    <source>
        <strain evidence="4">ANT050790</strain>
    </source>
</reference>
<keyword evidence="2" id="KW-0378">Hydrolase</keyword>
<evidence type="ECO:0000256" key="3">
    <source>
        <dbReference type="ARBA" id="ARBA00023295"/>
    </source>
</evidence>
<dbReference type="GO" id="GO:0005576">
    <property type="term" value="C:extracellular region"/>
    <property type="evidence" value="ECO:0007669"/>
    <property type="project" value="TreeGrafter"/>
</dbReference>
<dbReference type="AlphaFoldDB" id="A0AA39QY88"/>
<dbReference type="Proteomes" id="UP001166286">
    <property type="component" value="Unassembled WGS sequence"/>
</dbReference>
<protein>
    <recommendedName>
        <fullName evidence="6">Glycoside hydrolase family 5 domain-containing protein</fullName>
    </recommendedName>
</protein>
<dbReference type="GO" id="GO:0046557">
    <property type="term" value="F:glucan endo-1,6-beta-glucosidase activity"/>
    <property type="evidence" value="ECO:0007669"/>
    <property type="project" value="TreeGrafter"/>
</dbReference>
<proteinExistence type="inferred from homology"/>
<gene>
    <name evidence="4" type="ORF">JMJ35_007548</name>
</gene>
<organism evidence="4 5">
    <name type="scientific">Cladonia borealis</name>
    <dbReference type="NCBI Taxonomy" id="184061"/>
    <lineage>
        <taxon>Eukaryota</taxon>
        <taxon>Fungi</taxon>
        <taxon>Dikarya</taxon>
        <taxon>Ascomycota</taxon>
        <taxon>Pezizomycotina</taxon>
        <taxon>Lecanoromycetes</taxon>
        <taxon>OSLEUM clade</taxon>
        <taxon>Lecanoromycetidae</taxon>
        <taxon>Lecanorales</taxon>
        <taxon>Lecanorineae</taxon>
        <taxon>Cladoniaceae</taxon>
        <taxon>Cladonia</taxon>
    </lineage>
</organism>
<dbReference type="InterPro" id="IPR050386">
    <property type="entry name" value="Glycosyl_hydrolase_5"/>
</dbReference>
<name>A0AA39QY88_9LECA</name>